<dbReference type="SUPFAM" id="SSF54862">
    <property type="entry name" value="4Fe-4S ferredoxins"/>
    <property type="match status" value="1"/>
</dbReference>
<keyword evidence="1" id="KW-0004">4Fe-4S</keyword>
<keyword evidence="3" id="KW-0408">Iron</keyword>
<reference evidence="6 7" key="1">
    <citation type="submission" date="2016-10" db="EMBL/GenBank/DDBJ databases">
        <authorList>
            <person name="de Groot N.N."/>
        </authorList>
    </citation>
    <scope>NUCLEOTIDE SEQUENCE [LARGE SCALE GENOMIC DNA]</scope>
    <source>
        <strain evidence="6 7">DSM 569</strain>
    </source>
</reference>
<feature type="domain" description="4Fe-4S ferredoxin-type" evidence="5">
    <location>
        <begin position="34"/>
        <end position="63"/>
    </location>
</feature>
<dbReference type="Pfam" id="PF12838">
    <property type="entry name" value="Fer4_7"/>
    <property type="match status" value="1"/>
</dbReference>
<accession>A0A1G7QPE4</accession>
<dbReference type="InterPro" id="IPR017900">
    <property type="entry name" value="4Fe4S_Fe_S_CS"/>
</dbReference>
<sequence>MLDMLKNVVSNLTHKPVTRKYPFEKREPFEKARGHIENDIDKCILCGICQRVCPSNCIQVNRKEGTWAFQPFECIICGVCVESCPTKSLTMAKEYRPISNEKYEIVQKKEVQNPPNKDKKEGA</sequence>
<evidence type="ECO:0000256" key="3">
    <source>
        <dbReference type="ARBA" id="ARBA00023004"/>
    </source>
</evidence>
<name>A0A1G7QPE4_THETY</name>
<evidence type="ECO:0000313" key="6">
    <source>
        <dbReference type="EMBL" id="SDF99510.1"/>
    </source>
</evidence>
<keyword evidence="4" id="KW-0411">Iron-sulfur</keyword>
<dbReference type="Gene3D" id="3.30.70.3270">
    <property type="match status" value="1"/>
</dbReference>
<protein>
    <submittedName>
        <fullName evidence="6">Ech hydrogenase subunit F</fullName>
    </submittedName>
</protein>
<dbReference type="PROSITE" id="PS00198">
    <property type="entry name" value="4FE4S_FER_1"/>
    <property type="match status" value="2"/>
</dbReference>
<dbReference type="PANTHER" id="PTHR10849">
    <property type="entry name" value="NADH DEHYDROGENASE UBIQUINONE IRON-SULFUR PROTEIN 8, MITOCHONDRIAL"/>
    <property type="match status" value="1"/>
</dbReference>
<dbReference type="RefSeq" id="WP_004399986.1">
    <property type="nucleotide sequence ID" value="NZ_FNBS01000036.1"/>
</dbReference>
<evidence type="ECO:0000256" key="2">
    <source>
        <dbReference type="ARBA" id="ARBA00022723"/>
    </source>
</evidence>
<dbReference type="PROSITE" id="PS51379">
    <property type="entry name" value="4FE4S_FER_2"/>
    <property type="match status" value="2"/>
</dbReference>
<dbReference type="GO" id="GO:0051539">
    <property type="term" value="F:4 iron, 4 sulfur cluster binding"/>
    <property type="evidence" value="ECO:0007669"/>
    <property type="project" value="UniProtKB-KW"/>
</dbReference>
<proteinExistence type="predicted"/>
<evidence type="ECO:0000259" key="5">
    <source>
        <dbReference type="PROSITE" id="PS51379"/>
    </source>
</evidence>
<dbReference type="InterPro" id="IPR017896">
    <property type="entry name" value="4Fe4S_Fe-S-bd"/>
</dbReference>
<gene>
    <name evidence="6" type="ORF">SAMN04244560_01603</name>
</gene>
<keyword evidence="2" id="KW-0479">Metal-binding</keyword>
<organism evidence="6 7">
    <name type="scientific">Thermoanaerobacter thermohydrosulfuricus</name>
    <name type="common">Clostridium thermohydrosulfuricum</name>
    <dbReference type="NCBI Taxonomy" id="1516"/>
    <lineage>
        <taxon>Bacteria</taxon>
        <taxon>Bacillati</taxon>
        <taxon>Bacillota</taxon>
        <taxon>Clostridia</taxon>
        <taxon>Thermoanaerobacterales</taxon>
        <taxon>Thermoanaerobacteraceae</taxon>
        <taxon>Thermoanaerobacter</taxon>
    </lineage>
</organism>
<evidence type="ECO:0000256" key="1">
    <source>
        <dbReference type="ARBA" id="ARBA00022485"/>
    </source>
</evidence>
<feature type="domain" description="4Fe-4S ferredoxin-type" evidence="5">
    <location>
        <begin position="65"/>
        <end position="94"/>
    </location>
</feature>
<dbReference type="AlphaFoldDB" id="A0A1G7QPE4"/>
<evidence type="ECO:0000256" key="4">
    <source>
        <dbReference type="ARBA" id="ARBA00023014"/>
    </source>
</evidence>
<dbReference type="GO" id="GO:0046872">
    <property type="term" value="F:metal ion binding"/>
    <property type="evidence" value="ECO:0007669"/>
    <property type="project" value="UniProtKB-KW"/>
</dbReference>
<dbReference type="InterPro" id="IPR010226">
    <property type="entry name" value="NADH_quinone_OxRdtase_chainI"/>
</dbReference>
<dbReference type="EMBL" id="FNBS01000036">
    <property type="protein sequence ID" value="SDF99510.1"/>
    <property type="molecule type" value="Genomic_DNA"/>
</dbReference>
<dbReference type="GO" id="GO:0016651">
    <property type="term" value="F:oxidoreductase activity, acting on NAD(P)H"/>
    <property type="evidence" value="ECO:0007669"/>
    <property type="project" value="InterPro"/>
</dbReference>
<evidence type="ECO:0000313" key="7">
    <source>
        <dbReference type="Proteomes" id="UP000183404"/>
    </source>
</evidence>
<dbReference type="Proteomes" id="UP000183404">
    <property type="component" value="Unassembled WGS sequence"/>
</dbReference>
<dbReference type="GO" id="GO:0016020">
    <property type="term" value="C:membrane"/>
    <property type="evidence" value="ECO:0007669"/>
    <property type="project" value="InterPro"/>
</dbReference>